<accession>A0AAD4QNU0</accession>
<reference evidence="2" key="1">
    <citation type="journal article" date="2022" name="New Phytol.">
        <title>Evolutionary transition to the ectomycorrhizal habit in the genomes of a hyperdiverse lineage of mushroom-forming fungi.</title>
        <authorList>
            <person name="Looney B."/>
            <person name="Miyauchi S."/>
            <person name="Morin E."/>
            <person name="Drula E."/>
            <person name="Courty P.E."/>
            <person name="Kohler A."/>
            <person name="Kuo A."/>
            <person name="LaButti K."/>
            <person name="Pangilinan J."/>
            <person name="Lipzen A."/>
            <person name="Riley R."/>
            <person name="Andreopoulos W."/>
            <person name="He G."/>
            <person name="Johnson J."/>
            <person name="Nolan M."/>
            <person name="Tritt A."/>
            <person name="Barry K.W."/>
            <person name="Grigoriev I.V."/>
            <person name="Nagy L.G."/>
            <person name="Hibbett D."/>
            <person name="Henrissat B."/>
            <person name="Matheny P.B."/>
            <person name="Labbe J."/>
            <person name="Martin F.M."/>
        </authorList>
    </citation>
    <scope>NUCLEOTIDE SEQUENCE</scope>
    <source>
        <strain evidence="2">BPL690</strain>
    </source>
</reference>
<keyword evidence="1" id="KW-1133">Transmembrane helix</keyword>
<organism evidence="2 3">
    <name type="scientific">Multifurca ochricompacta</name>
    <dbReference type="NCBI Taxonomy" id="376703"/>
    <lineage>
        <taxon>Eukaryota</taxon>
        <taxon>Fungi</taxon>
        <taxon>Dikarya</taxon>
        <taxon>Basidiomycota</taxon>
        <taxon>Agaricomycotina</taxon>
        <taxon>Agaricomycetes</taxon>
        <taxon>Russulales</taxon>
        <taxon>Russulaceae</taxon>
        <taxon>Multifurca</taxon>
    </lineage>
</organism>
<sequence length="313" mass="34419">MISGRVKVFYKDSGYGLRLNINVGSLTNKRDSSVQKRKTLDRTRATCLPSSLVAIAYEEAYILSGSGGIQGVKECGLPNMAVDIFVDGKVIRSRKGDNPAINYDPADVSFTSTSANEARNTYAPETVLQRGRLPYPLDIYALSTSLSVVGHEVETQSQSKEFIRVGESFCVRTLVHKLALTHLALGQLILAFHCANPPTLNIHLGVVIAILFGIVQLRKSMPREPDLGGEICNSIVSGRGRAEMWYFGRNGNGPDIVGYFPQMIITSICAFVLMVLVIKRGIASKMLRGQKPVSKLVLKRGIADDSREDMRRW</sequence>
<keyword evidence="1" id="KW-0472">Membrane</keyword>
<feature type="transmembrane region" description="Helical" evidence="1">
    <location>
        <begin position="199"/>
        <end position="217"/>
    </location>
</feature>
<comment type="caution">
    <text evidence="2">The sequence shown here is derived from an EMBL/GenBank/DDBJ whole genome shotgun (WGS) entry which is preliminary data.</text>
</comment>
<dbReference type="Proteomes" id="UP001203297">
    <property type="component" value="Unassembled WGS sequence"/>
</dbReference>
<dbReference type="EMBL" id="WTXG01000007">
    <property type="protein sequence ID" value="KAI0304354.1"/>
    <property type="molecule type" value="Genomic_DNA"/>
</dbReference>
<evidence type="ECO:0000256" key="1">
    <source>
        <dbReference type="SAM" id="Phobius"/>
    </source>
</evidence>
<evidence type="ECO:0000313" key="2">
    <source>
        <dbReference type="EMBL" id="KAI0304354.1"/>
    </source>
</evidence>
<protein>
    <submittedName>
        <fullName evidence="2">Uncharacterized protein</fullName>
    </submittedName>
</protein>
<keyword evidence="3" id="KW-1185">Reference proteome</keyword>
<evidence type="ECO:0000313" key="3">
    <source>
        <dbReference type="Proteomes" id="UP001203297"/>
    </source>
</evidence>
<feature type="transmembrane region" description="Helical" evidence="1">
    <location>
        <begin position="256"/>
        <end position="278"/>
    </location>
</feature>
<name>A0AAD4QNU0_9AGAM</name>
<keyword evidence="1" id="KW-0812">Transmembrane</keyword>
<proteinExistence type="predicted"/>
<dbReference type="AlphaFoldDB" id="A0AAD4QNU0"/>
<gene>
    <name evidence="2" type="ORF">B0F90DRAFT_1666861</name>
</gene>